<feature type="domain" description="HTH tetR-type" evidence="3">
    <location>
        <begin position="14"/>
        <end position="74"/>
    </location>
</feature>
<evidence type="ECO:0000256" key="1">
    <source>
        <dbReference type="ARBA" id="ARBA00023125"/>
    </source>
</evidence>
<accession>A0A3E2NEF6</accession>
<keyword evidence="1 2" id="KW-0238">DNA-binding</keyword>
<dbReference type="GO" id="GO:0003677">
    <property type="term" value="F:DNA binding"/>
    <property type="evidence" value="ECO:0007669"/>
    <property type="project" value="UniProtKB-UniRule"/>
</dbReference>
<dbReference type="PANTHER" id="PTHR43479">
    <property type="entry name" value="ACREF/ENVCD OPERON REPRESSOR-RELATED"/>
    <property type="match status" value="1"/>
</dbReference>
<dbReference type="EMBL" id="QOHO01000024">
    <property type="protein sequence ID" value="RFZ79408.1"/>
    <property type="molecule type" value="Genomic_DNA"/>
</dbReference>
<comment type="caution">
    <text evidence="4">The sequence shown here is derived from an EMBL/GenBank/DDBJ whole genome shotgun (WGS) entry which is preliminary data.</text>
</comment>
<evidence type="ECO:0000256" key="2">
    <source>
        <dbReference type="PROSITE-ProRule" id="PRU00335"/>
    </source>
</evidence>
<sequence length="231" mass="26956">MNETNGILRLAKSEQTKAKIIDVFLGLTNEKKWDKISVKELCAAIGITRGTFYQYYNDIYDLMEQIEDTLITDLNHRYQLLPLKSPNGLFPPELFDSKYDYSPPHELFVWFDFCQNHQKAVSSLLDSKNGDAYFVKKLKVILAQQINHIMDYDGMPRDGLREHFTKIFIELHFLAARTWLDSKEEDFLSIREIINLLNTMRVGAGFLSNKQMTSPDFDKKMKFPADNEVLR</sequence>
<dbReference type="RefSeq" id="WP_117416550.1">
    <property type="nucleotide sequence ID" value="NZ_QOHO01000024.1"/>
</dbReference>
<name>A0A3E2NEF6_9FIRM</name>
<evidence type="ECO:0000259" key="3">
    <source>
        <dbReference type="PROSITE" id="PS50977"/>
    </source>
</evidence>
<feature type="DNA-binding region" description="H-T-H motif" evidence="2">
    <location>
        <begin position="37"/>
        <end position="56"/>
    </location>
</feature>
<dbReference type="InterPro" id="IPR009057">
    <property type="entry name" value="Homeodomain-like_sf"/>
</dbReference>
<dbReference type="Proteomes" id="UP000260680">
    <property type="component" value="Unassembled WGS sequence"/>
</dbReference>
<dbReference type="PANTHER" id="PTHR43479:SF11">
    <property type="entry name" value="ACREF_ENVCD OPERON REPRESSOR-RELATED"/>
    <property type="match status" value="1"/>
</dbReference>
<dbReference type="AlphaFoldDB" id="A0A3E2NEF6"/>
<dbReference type="Gene3D" id="1.10.357.10">
    <property type="entry name" value="Tetracycline Repressor, domain 2"/>
    <property type="match status" value="1"/>
</dbReference>
<organism evidence="4 5">
    <name type="scientific">Lacrimispora amygdalina</name>
    <dbReference type="NCBI Taxonomy" id="253257"/>
    <lineage>
        <taxon>Bacteria</taxon>
        <taxon>Bacillati</taxon>
        <taxon>Bacillota</taxon>
        <taxon>Clostridia</taxon>
        <taxon>Lachnospirales</taxon>
        <taxon>Lachnospiraceae</taxon>
        <taxon>Lacrimispora</taxon>
    </lineage>
</organism>
<dbReference type="OrthoDB" id="9810250at2"/>
<dbReference type="InterPro" id="IPR001647">
    <property type="entry name" value="HTH_TetR"/>
</dbReference>
<evidence type="ECO:0000313" key="4">
    <source>
        <dbReference type="EMBL" id="RFZ79408.1"/>
    </source>
</evidence>
<protein>
    <submittedName>
        <fullName evidence="4">TetR/AcrR family transcriptional regulator</fullName>
    </submittedName>
</protein>
<proteinExistence type="predicted"/>
<dbReference type="PROSITE" id="PS50977">
    <property type="entry name" value="HTH_TETR_2"/>
    <property type="match status" value="1"/>
</dbReference>
<evidence type="ECO:0000313" key="5">
    <source>
        <dbReference type="Proteomes" id="UP000260680"/>
    </source>
</evidence>
<reference evidence="4 5" key="1">
    <citation type="submission" date="2018-07" db="EMBL/GenBank/DDBJ databases">
        <title>New species, Clostridium PI-S10-A1B.</title>
        <authorList>
            <person name="Krishna G."/>
            <person name="Summeta K."/>
            <person name="Shikha S."/>
            <person name="Prabhu P.B."/>
            <person name="Suresh K."/>
        </authorList>
    </citation>
    <scope>NUCLEOTIDE SEQUENCE [LARGE SCALE GENOMIC DNA]</scope>
    <source>
        <strain evidence="4 5">PI-S10-A1B</strain>
    </source>
</reference>
<gene>
    <name evidence="4" type="ORF">DS742_08410</name>
</gene>
<dbReference type="SUPFAM" id="SSF46689">
    <property type="entry name" value="Homeodomain-like"/>
    <property type="match status" value="1"/>
</dbReference>
<dbReference type="InterPro" id="IPR050624">
    <property type="entry name" value="HTH-type_Tx_Regulator"/>
</dbReference>